<dbReference type="OrthoDB" id="10260248at2759"/>
<protein>
    <submittedName>
        <fullName evidence="1">Uncharacterized protein</fullName>
    </submittedName>
</protein>
<evidence type="ECO:0000313" key="1">
    <source>
        <dbReference type="EMBL" id="KAF5372303.1"/>
    </source>
</evidence>
<dbReference type="EMBL" id="JAACJP010000043">
    <property type="protein sequence ID" value="KAF5372303.1"/>
    <property type="molecule type" value="Genomic_DNA"/>
</dbReference>
<evidence type="ECO:0000313" key="2">
    <source>
        <dbReference type="Proteomes" id="UP000565441"/>
    </source>
</evidence>
<comment type="caution">
    <text evidence="1">The sequence shown here is derived from an EMBL/GenBank/DDBJ whole genome shotgun (WGS) entry which is preliminary data.</text>
</comment>
<accession>A0A8H5GW87</accession>
<proteinExistence type="predicted"/>
<gene>
    <name evidence="1" type="ORF">D9615_009318</name>
</gene>
<dbReference type="AlphaFoldDB" id="A0A8H5GW87"/>
<reference evidence="1 2" key="1">
    <citation type="journal article" date="2020" name="ISME J.">
        <title>Uncovering the hidden diversity of litter-decomposition mechanisms in mushroom-forming fungi.</title>
        <authorList>
            <person name="Floudas D."/>
            <person name="Bentzer J."/>
            <person name="Ahren D."/>
            <person name="Johansson T."/>
            <person name="Persson P."/>
            <person name="Tunlid A."/>
        </authorList>
    </citation>
    <scope>NUCLEOTIDE SEQUENCE [LARGE SCALE GENOMIC DNA]</scope>
    <source>
        <strain evidence="1 2">CBS 661.87</strain>
    </source>
</reference>
<dbReference type="Gene3D" id="3.40.190.10">
    <property type="entry name" value="Periplasmic binding protein-like II"/>
    <property type="match status" value="1"/>
</dbReference>
<dbReference type="Proteomes" id="UP000565441">
    <property type="component" value="Unassembled WGS sequence"/>
</dbReference>
<keyword evidence="2" id="KW-1185">Reference proteome</keyword>
<sequence>MISINPEGVLAVKDSGSGAVLVPQATYNGGYPAATEIKLRIANGGAGQSGLIGEWANAFIQHCVSDLGTVEPFKVRITHHHASSPTLSSSLRVGVECPLEVGWYLGDTTESLGLPRGGLCGRCGEVQRGCGEAAHG</sequence>
<name>A0A8H5GW87_9AGAR</name>
<organism evidence="1 2">
    <name type="scientific">Tricholomella constricta</name>
    <dbReference type="NCBI Taxonomy" id="117010"/>
    <lineage>
        <taxon>Eukaryota</taxon>
        <taxon>Fungi</taxon>
        <taxon>Dikarya</taxon>
        <taxon>Basidiomycota</taxon>
        <taxon>Agaricomycotina</taxon>
        <taxon>Agaricomycetes</taxon>
        <taxon>Agaricomycetidae</taxon>
        <taxon>Agaricales</taxon>
        <taxon>Tricholomatineae</taxon>
        <taxon>Lyophyllaceae</taxon>
        <taxon>Tricholomella</taxon>
    </lineage>
</organism>